<gene>
    <name evidence="4" type="ORF">DYU11_20880</name>
</gene>
<comment type="caution">
    <text evidence="4">The sequence shown here is derived from an EMBL/GenBank/DDBJ whole genome shotgun (WGS) entry which is preliminary data.</text>
</comment>
<evidence type="ECO:0000313" key="5">
    <source>
        <dbReference type="Proteomes" id="UP000283523"/>
    </source>
</evidence>
<dbReference type="InterPro" id="IPR027417">
    <property type="entry name" value="P-loop_NTPase"/>
</dbReference>
<dbReference type="OrthoDB" id="1701659at2"/>
<dbReference type="SUPFAM" id="SSF52540">
    <property type="entry name" value="P-loop containing nucleoside triphosphate hydrolases"/>
    <property type="match status" value="1"/>
</dbReference>
<dbReference type="AlphaFoldDB" id="A0A418M407"/>
<feature type="transmembrane region" description="Helical" evidence="2">
    <location>
        <begin position="159"/>
        <end position="177"/>
    </location>
</feature>
<evidence type="ECO:0000259" key="3">
    <source>
        <dbReference type="Pfam" id="PF20693"/>
    </source>
</evidence>
<feature type="domain" description="YobI-like P-loop NTPase" evidence="3">
    <location>
        <begin position="47"/>
        <end position="418"/>
    </location>
</feature>
<organism evidence="4 5">
    <name type="scientific">Fibrisoma montanum</name>
    <dbReference type="NCBI Taxonomy" id="2305895"/>
    <lineage>
        <taxon>Bacteria</taxon>
        <taxon>Pseudomonadati</taxon>
        <taxon>Bacteroidota</taxon>
        <taxon>Cytophagia</taxon>
        <taxon>Cytophagales</taxon>
        <taxon>Spirosomataceae</taxon>
        <taxon>Fibrisoma</taxon>
    </lineage>
</organism>
<feature type="coiled-coil region" evidence="1">
    <location>
        <begin position="539"/>
        <end position="566"/>
    </location>
</feature>
<evidence type="ECO:0000256" key="1">
    <source>
        <dbReference type="SAM" id="Coils"/>
    </source>
</evidence>
<name>A0A418M407_9BACT</name>
<dbReference type="GO" id="GO:0005524">
    <property type="term" value="F:ATP binding"/>
    <property type="evidence" value="ECO:0007669"/>
    <property type="project" value="UniProtKB-KW"/>
</dbReference>
<dbReference type="Proteomes" id="UP000283523">
    <property type="component" value="Unassembled WGS sequence"/>
</dbReference>
<dbReference type="RefSeq" id="WP_119669670.1">
    <property type="nucleotide sequence ID" value="NZ_QXED01000006.1"/>
</dbReference>
<keyword evidence="2" id="KW-1133">Transmembrane helix</keyword>
<accession>A0A418M407</accession>
<dbReference type="Pfam" id="PF20693">
    <property type="entry name" value="YobI-ATPase"/>
    <property type="match status" value="1"/>
</dbReference>
<evidence type="ECO:0000313" key="4">
    <source>
        <dbReference type="EMBL" id="RIV20502.1"/>
    </source>
</evidence>
<dbReference type="InterPro" id="IPR048428">
    <property type="entry name" value="YobI-NTPase"/>
</dbReference>
<protein>
    <submittedName>
        <fullName evidence="4">ATP-binding protein</fullName>
    </submittedName>
</protein>
<evidence type="ECO:0000256" key="2">
    <source>
        <dbReference type="SAM" id="Phobius"/>
    </source>
</evidence>
<keyword evidence="4" id="KW-0067">ATP-binding</keyword>
<keyword evidence="2" id="KW-0472">Membrane</keyword>
<keyword evidence="4" id="KW-0547">Nucleotide-binding</keyword>
<keyword evidence="1" id="KW-0175">Coiled coil</keyword>
<feature type="coiled-coil region" evidence="1">
    <location>
        <begin position="432"/>
        <end position="459"/>
    </location>
</feature>
<feature type="transmembrane region" description="Helical" evidence="2">
    <location>
        <begin position="197"/>
        <end position="217"/>
    </location>
</feature>
<keyword evidence="2" id="KW-0812">Transmembrane</keyword>
<sequence length="1210" mass="139134">MKLQLRQRVLTLLKQLIRRIESIPSTSVSPPPFAPLTPINSVENKKYGEAIQWALSQPHDKRIHNVALTGPYGSGKSSVIRTFELDYGGFGYEFLNISLATFRDDQQPAKTLTTEHASLVDLNRIEASILQQLFYREDDASIPDSRFKKIKHYSRSTRVFSALAICGWLLSFYAIGFPDSFAKQIKNMPSYTWLTYLEVPAYVPMLIFLAGIAWAVYKGIRLLARIRLNKINVFEAELEIDALATPSILNQHLDEIIYFFKKTVYNVVVIEDLDRFNQPEIFTKLREINTILNDSKTIGRKIVFLYAVRDDMFNDKDRAKFFDFIIPIIPVINYSNSSEKLLSISNANNYGWYQPLIDDIALFIDDMRLLYNVTNEFYLYNASLHPSLDKNKLLALLVYKNCYPSDFVALSQGQGVLYGHFQKKQTLIKSTISTIESEIKEKEEELRILERVALKDEHELKSVYLLKVIESIGGFQEFQHKYYTYSIQQVVEEKFNLLVENELQYNYNGYNRNLPKKFEVIEKEVDPTQSFQQRLATINAKNNKAAKNLSIDIQALETQKRSCQEATFKELLTNTTNELFTDESRQSMFLSLMLRTGYIDESYLDYVSIFYEGSLSRNDYDFLLAVKTRRPKAFDLPLTNLEKILSKLSLTDFSHPACYNLSLLDYMLGKGRYTSQLNYLFATFATESEASIQFLLALLQKPLQPRYLLPALVQQWPNCWRFIETSLQVSAADKEAFYILLVEHVPTKQIINLNAATSIGQYLVDKPELLYKISAKGNLKSLITDFDLQFITLYETLCPDDLIEFIYTGSHYEINDFMIALLVKKKGKYDPVAFAQRNFSALLDTGLTSMIAYINANREAYVTEVFLTLPENRHELETTLLTLLNDDSLRLPIKQQILTKSTTTFSKLSELKTIDLYPDLLAQGKVAATWANVAIVFDTNDLTLSSELISFLSKDENAAMLGNIEEIEDEQKQLYDQLFSQLMNCNAISDSAYRTICSLIPNVYFEYEISLASVSRDKLAALCDTGALYFRSLSLDAVFNIDRAISVSFLEKNIDELEKSDEKFSISIRLVEYMVVSSSLSMSRKVLLINFIEPTELIAYTGSLDWLITFITDNPVPTVSATLLSHLINKESIRSVTRVKILQMYHLRLTSFNYKAFLETLGPMYASTFSYQQKTWDYNPANYWLAQKLKEQRLIQRVNKKGDKLKLTIE</sequence>
<dbReference type="EMBL" id="QXED01000006">
    <property type="protein sequence ID" value="RIV20502.1"/>
    <property type="molecule type" value="Genomic_DNA"/>
</dbReference>
<keyword evidence="5" id="KW-1185">Reference proteome</keyword>
<reference evidence="4 5" key="1">
    <citation type="submission" date="2018-08" db="EMBL/GenBank/DDBJ databases">
        <title>Fibrisoma montanum sp. nov., isolated from Danxia mountain soil.</title>
        <authorList>
            <person name="Huang Y."/>
        </authorList>
    </citation>
    <scope>NUCLEOTIDE SEQUENCE [LARGE SCALE GENOMIC DNA]</scope>
    <source>
        <strain evidence="4 5">HYT19</strain>
    </source>
</reference>
<proteinExistence type="predicted"/>